<evidence type="ECO:0000313" key="4">
    <source>
        <dbReference type="Proteomes" id="UP001146351"/>
    </source>
</evidence>
<dbReference type="Gene3D" id="3.40.50.720">
    <property type="entry name" value="NAD(P)-binding Rossmann-like Domain"/>
    <property type="match status" value="1"/>
</dbReference>
<sequence length="73" mass="7774">MPISDIDIDDAKKLFDLNVWSYIEVAQACPPILLQSPGGGMIVNQSSVGSITVLPYQGLYTASKAAIAMFSVL</sequence>
<dbReference type="GO" id="GO:0005783">
    <property type="term" value="C:endoplasmic reticulum"/>
    <property type="evidence" value="ECO:0007669"/>
    <property type="project" value="TreeGrafter"/>
</dbReference>
<evidence type="ECO:0000256" key="1">
    <source>
        <dbReference type="ARBA" id="ARBA00006484"/>
    </source>
</evidence>
<dbReference type="InterPro" id="IPR036291">
    <property type="entry name" value="NAD(P)-bd_dom_sf"/>
</dbReference>
<organism evidence="3 4">
    <name type="scientific">Penicillium capsulatum</name>
    <dbReference type="NCBI Taxonomy" id="69766"/>
    <lineage>
        <taxon>Eukaryota</taxon>
        <taxon>Fungi</taxon>
        <taxon>Dikarya</taxon>
        <taxon>Ascomycota</taxon>
        <taxon>Pezizomycotina</taxon>
        <taxon>Eurotiomycetes</taxon>
        <taxon>Eurotiomycetidae</taxon>
        <taxon>Eurotiales</taxon>
        <taxon>Aspergillaceae</taxon>
        <taxon>Penicillium</taxon>
    </lineage>
</organism>
<dbReference type="AlphaFoldDB" id="A0A9W9LHT9"/>
<dbReference type="Proteomes" id="UP001146351">
    <property type="component" value="Unassembled WGS sequence"/>
</dbReference>
<dbReference type="GO" id="GO:0004806">
    <property type="term" value="F:triacylglycerol lipase activity"/>
    <property type="evidence" value="ECO:0007669"/>
    <property type="project" value="TreeGrafter"/>
</dbReference>
<dbReference type="OrthoDB" id="2102561at2759"/>
<dbReference type="EMBL" id="JAPQKO010000006">
    <property type="protein sequence ID" value="KAJ5156372.1"/>
    <property type="molecule type" value="Genomic_DNA"/>
</dbReference>
<reference evidence="3" key="1">
    <citation type="submission" date="2022-11" db="EMBL/GenBank/DDBJ databases">
        <authorList>
            <person name="Petersen C."/>
        </authorList>
    </citation>
    <scope>NUCLEOTIDE SEQUENCE</scope>
    <source>
        <strain evidence="3">IBT 21917</strain>
    </source>
</reference>
<evidence type="ECO:0000256" key="2">
    <source>
        <dbReference type="ARBA" id="ARBA00023002"/>
    </source>
</evidence>
<reference evidence="3" key="2">
    <citation type="journal article" date="2023" name="IMA Fungus">
        <title>Comparative genomic study of the Penicillium genus elucidates a diverse pangenome and 15 lateral gene transfer events.</title>
        <authorList>
            <person name="Petersen C."/>
            <person name="Sorensen T."/>
            <person name="Nielsen M.R."/>
            <person name="Sondergaard T.E."/>
            <person name="Sorensen J.L."/>
            <person name="Fitzpatrick D.A."/>
            <person name="Frisvad J.C."/>
            <person name="Nielsen K.L."/>
        </authorList>
    </citation>
    <scope>NUCLEOTIDE SEQUENCE</scope>
    <source>
        <strain evidence="3">IBT 21917</strain>
    </source>
</reference>
<accession>A0A9W9LHT9</accession>
<keyword evidence="2" id="KW-0560">Oxidoreductase</keyword>
<comment type="caution">
    <text evidence="3">The sequence shown here is derived from an EMBL/GenBank/DDBJ whole genome shotgun (WGS) entry which is preliminary data.</text>
</comment>
<dbReference type="GO" id="GO:0006654">
    <property type="term" value="P:phosphatidic acid biosynthetic process"/>
    <property type="evidence" value="ECO:0007669"/>
    <property type="project" value="TreeGrafter"/>
</dbReference>
<dbReference type="Pfam" id="PF00106">
    <property type="entry name" value="adh_short"/>
    <property type="match status" value="1"/>
</dbReference>
<dbReference type="GO" id="GO:0005811">
    <property type="term" value="C:lipid droplet"/>
    <property type="evidence" value="ECO:0007669"/>
    <property type="project" value="TreeGrafter"/>
</dbReference>
<proteinExistence type="inferred from homology"/>
<keyword evidence="4" id="KW-1185">Reference proteome</keyword>
<evidence type="ECO:0000313" key="3">
    <source>
        <dbReference type="EMBL" id="KAJ5156372.1"/>
    </source>
</evidence>
<dbReference type="InterPro" id="IPR002347">
    <property type="entry name" value="SDR_fam"/>
</dbReference>
<protein>
    <submittedName>
        <fullName evidence="3">Short-chain dehydrogenase/reductase SDR</fullName>
    </submittedName>
</protein>
<comment type="similarity">
    <text evidence="1">Belongs to the short-chain dehydrogenases/reductases (SDR) family.</text>
</comment>
<name>A0A9W9LHT9_9EURO</name>
<dbReference type="GO" id="GO:0019433">
    <property type="term" value="P:triglyceride catabolic process"/>
    <property type="evidence" value="ECO:0007669"/>
    <property type="project" value="TreeGrafter"/>
</dbReference>
<dbReference type="GO" id="GO:0000140">
    <property type="term" value="F:acylglycerone-phosphate reductase (NADP+) activity"/>
    <property type="evidence" value="ECO:0007669"/>
    <property type="project" value="TreeGrafter"/>
</dbReference>
<dbReference type="PANTHER" id="PTHR44169">
    <property type="entry name" value="NADPH-DEPENDENT 1-ACYLDIHYDROXYACETONE PHOSPHATE REDUCTASE"/>
    <property type="match status" value="1"/>
</dbReference>
<gene>
    <name evidence="3" type="ORF">N7492_009175</name>
</gene>
<dbReference type="PANTHER" id="PTHR44169:SF6">
    <property type="entry name" value="NADPH-DEPENDENT 1-ACYLDIHYDROXYACETONE PHOSPHATE REDUCTASE"/>
    <property type="match status" value="1"/>
</dbReference>
<dbReference type="SUPFAM" id="SSF51735">
    <property type="entry name" value="NAD(P)-binding Rossmann-fold domains"/>
    <property type="match status" value="1"/>
</dbReference>